<reference evidence="2" key="1">
    <citation type="journal article" date="2024" name="IScience">
        <title>Strigolactones Initiate the Formation of Haustorium-like Structures in Castilleja.</title>
        <authorList>
            <person name="Buerger M."/>
            <person name="Peterson D."/>
            <person name="Chory J."/>
        </authorList>
    </citation>
    <scope>NUCLEOTIDE SEQUENCE [LARGE SCALE GENOMIC DNA]</scope>
</reference>
<organism evidence="1 2">
    <name type="scientific">Castilleja foliolosa</name>
    <dbReference type="NCBI Taxonomy" id="1961234"/>
    <lineage>
        <taxon>Eukaryota</taxon>
        <taxon>Viridiplantae</taxon>
        <taxon>Streptophyta</taxon>
        <taxon>Embryophyta</taxon>
        <taxon>Tracheophyta</taxon>
        <taxon>Spermatophyta</taxon>
        <taxon>Magnoliopsida</taxon>
        <taxon>eudicotyledons</taxon>
        <taxon>Gunneridae</taxon>
        <taxon>Pentapetalae</taxon>
        <taxon>asterids</taxon>
        <taxon>lamiids</taxon>
        <taxon>Lamiales</taxon>
        <taxon>Orobanchaceae</taxon>
        <taxon>Pedicularideae</taxon>
        <taxon>Castillejinae</taxon>
        <taxon>Castilleja</taxon>
    </lineage>
</organism>
<proteinExistence type="predicted"/>
<keyword evidence="2" id="KW-1185">Reference proteome</keyword>
<sequence>MCCYGFDEFKLSSRSIKNFKIEYDGFMMSLEAVIDAPSLVGFEYRGDDIPGSISFQATASEWKSKIVVGFDMTVDGIIASFFCLELYDILKALSKSKISLCITQNIEGNRNIEEEAEEEKETYVGLFEPVVVERLVLSLRKSQNPSSGFLKNLKSICLARKWVREETSEEETE</sequence>
<evidence type="ECO:0000313" key="2">
    <source>
        <dbReference type="Proteomes" id="UP001632038"/>
    </source>
</evidence>
<name>A0ABD3DMM0_9LAMI</name>
<accession>A0ABD3DMM0</accession>
<evidence type="ECO:0000313" key="1">
    <source>
        <dbReference type="EMBL" id="KAL3642219.1"/>
    </source>
</evidence>
<dbReference type="Proteomes" id="UP001632038">
    <property type="component" value="Unassembled WGS sequence"/>
</dbReference>
<gene>
    <name evidence="1" type="ORF">CASFOL_013034</name>
</gene>
<comment type="caution">
    <text evidence="1">The sequence shown here is derived from an EMBL/GenBank/DDBJ whole genome shotgun (WGS) entry which is preliminary data.</text>
</comment>
<dbReference type="AlphaFoldDB" id="A0ABD3DMM0"/>
<dbReference type="EMBL" id="JAVIJP010000016">
    <property type="protein sequence ID" value="KAL3642219.1"/>
    <property type="molecule type" value="Genomic_DNA"/>
</dbReference>
<protein>
    <submittedName>
        <fullName evidence="1">Uncharacterized protein</fullName>
    </submittedName>
</protein>